<dbReference type="InterPro" id="IPR003439">
    <property type="entry name" value="ABC_transporter-like_ATP-bd"/>
</dbReference>
<accession>A0ABS2LER8</accession>
<gene>
    <name evidence="6" type="ORF">JOD49_001559</name>
</gene>
<dbReference type="PANTHER" id="PTHR42788">
    <property type="entry name" value="TAURINE IMPORT ATP-BINDING PROTEIN-RELATED"/>
    <property type="match status" value="1"/>
</dbReference>
<dbReference type="InterPro" id="IPR050166">
    <property type="entry name" value="ABC_transporter_ATP-bind"/>
</dbReference>
<evidence type="ECO:0000313" key="7">
    <source>
        <dbReference type="Proteomes" id="UP000698059"/>
    </source>
</evidence>
<evidence type="ECO:0000256" key="3">
    <source>
        <dbReference type="ARBA" id="ARBA00022840"/>
    </source>
</evidence>
<dbReference type="Proteomes" id="UP000698059">
    <property type="component" value="Unassembled WGS sequence"/>
</dbReference>
<proteinExistence type="predicted"/>
<comment type="caution">
    <text evidence="6">The sequence shown here is derived from an EMBL/GenBank/DDBJ whole genome shotgun (WGS) entry which is preliminary data.</text>
</comment>
<evidence type="ECO:0000259" key="5">
    <source>
        <dbReference type="PROSITE" id="PS50893"/>
    </source>
</evidence>
<keyword evidence="1" id="KW-0813">Transport</keyword>
<keyword evidence="3" id="KW-0067">ATP-binding</keyword>
<feature type="domain" description="ABC transporter" evidence="5">
    <location>
        <begin position="24"/>
        <end position="245"/>
    </location>
</feature>
<dbReference type="PROSITE" id="PS50893">
    <property type="entry name" value="ABC_TRANSPORTER_2"/>
    <property type="match status" value="1"/>
</dbReference>
<keyword evidence="2" id="KW-0547">Nucleotide-binding</keyword>
<evidence type="ECO:0000256" key="4">
    <source>
        <dbReference type="SAM" id="MobiDB-lite"/>
    </source>
</evidence>
<evidence type="ECO:0000313" key="6">
    <source>
        <dbReference type="EMBL" id="MBM7478639.1"/>
    </source>
</evidence>
<evidence type="ECO:0000256" key="1">
    <source>
        <dbReference type="ARBA" id="ARBA00022448"/>
    </source>
</evidence>
<dbReference type="SMART" id="SM00382">
    <property type="entry name" value="AAA"/>
    <property type="match status" value="1"/>
</dbReference>
<dbReference type="InterPro" id="IPR017871">
    <property type="entry name" value="ABC_transporter-like_CS"/>
</dbReference>
<dbReference type="PANTHER" id="PTHR42788:SF19">
    <property type="entry name" value="ALIPHATIC SULFONATES IMPORT ATP-BINDING PROTEIN SSUB 2"/>
    <property type="match status" value="1"/>
</dbReference>
<keyword evidence="6" id="KW-0449">Lipoprotein</keyword>
<dbReference type="EMBL" id="JAFBBO010000001">
    <property type="protein sequence ID" value="MBM7478639.1"/>
    <property type="molecule type" value="Genomic_DNA"/>
</dbReference>
<feature type="region of interest" description="Disordered" evidence="4">
    <location>
        <begin position="220"/>
        <end position="255"/>
    </location>
</feature>
<dbReference type="Gene3D" id="3.40.50.300">
    <property type="entry name" value="P-loop containing nucleotide triphosphate hydrolases"/>
    <property type="match status" value="1"/>
</dbReference>
<dbReference type="PROSITE" id="PS00211">
    <property type="entry name" value="ABC_TRANSPORTER_1"/>
    <property type="match status" value="1"/>
</dbReference>
<dbReference type="InterPro" id="IPR027417">
    <property type="entry name" value="P-loop_NTPase"/>
</dbReference>
<dbReference type="SUPFAM" id="SSF52540">
    <property type="entry name" value="P-loop containing nucleoside triphosphate hydrolases"/>
    <property type="match status" value="1"/>
</dbReference>
<dbReference type="InterPro" id="IPR003593">
    <property type="entry name" value="AAA+_ATPase"/>
</dbReference>
<reference evidence="6 7" key="1">
    <citation type="submission" date="2021-01" db="EMBL/GenBank/DDBJ databases">
        <title>Sequencing the genomes of 1000 actinobacteria strains.</title>
        <authorList>
            <person name="Klenk H.-P."/>
        </authorList>
    </citation>
    <scope>NUCLEOTIDE SEQUENCE [LARGE SCALE GENOMIC DNA]</scope>
    <source>
        <strain evidence="6 7">DSM 46000</strain>
    </source>
</reference>
<dbReference type="Pfam" id="PF00005">
    <property type="entry name" value="ABC_tran"/>
    <property type="match status" value="1"/>
</dbReference>
<sequence>MTRRARLDAKQNGPALVPTGASEVRAEGLGHRFAGTQMLFEDLSFTIGPGEVVGVCGPSGCGKSTLLSILAGWETPTTGTLTTAGIARTGWVFQNPYGVPRRSALDHVAFPLLTQGASRAQAQEEALRVMRLFNLEATADRPFAALSGGEAQRLMLARAVCTAPDLLLVDEPTAQLDIHTAATVNETLGHIAEAGSIVVIATHDPDTRAACTRVIDMLDLARHHPPGRPTDDQAGSSAPRRSPARPPSQLEESST</sequence>
<keyword evidence="7" id="KW-1185">Reference proteome</keyword>
<dbReference type="RefSeq" id="WP_239525166.1">
    <property type="nucleotide sequence ID" value="NZ_BAAAVF010000008.1"/>
</dbReference>
<organism evidence="6 7">
    <name type="scientific">Oerskovia jenensis</name>
    <dbReference type="NCBI Taxonomy" id="162169"/>
    <lineage>
        <taxon>Bacteria</taxon>
        <taxon>Bacillati</taxon>
        <taxon>Actinomycetota</taxon>
        <taxon>Actinomycetes</taxon>
        <taxon>Micrococcales</taxon>
        <taxon>Cellulomonadaceae</taxon>
        <taxon>Oerskovia</taxon>
    </lineage>
</organism>
<evidence type="ECO:0000256" key="2">
    <source>
        <dbReference type="ARBA" id="ARBA00022741"/>
    </source>
</evidence>
<name>A0ABS2LER8_9CELL</name>
<protein>
    <submittedName>
        <fullName evidence="6">ABC-type lipoprotein export system ATPase subunit</fullName>
    </submittedName>
</protein>